<evidence type="ECO:0000259" key="7">
    <source>
        <dbReference type="Pfam" id="PF02687"/>
    </source>
</evidence>
<dbReference type="PANTHER" id="PTHR30572:SF18">
    <property type="entry name" value="ABC-TYPE MACROLIDE FAMILY EXPORT SYSTEM PERMEASE COMPONENT 2"/>
    <property type="match status" value="1"/>
</dbReference>
<feature type="transmembrane region" description="Helical" evidence="6">
    <location>
        <begin position="770"/>
        <end position="792"/>
    </location>
</feature>
<evidence type="ECO:0000256" key="1">
    <source>
        <dbReference type="ARBA" id="ARBA00004651"/>
    </source>
</evidence>
<feature type="domain" description="MacB-like periplasmic core" evidence="8">
    <location>
        <begin position="481"/>
        <end position="645"/>
    </location>
</feature>
<dbReference type="Pfam" id="PF02687">
    <property type="entry name" value="FtsX"/>
    <property type="match status" value="2"/>
</dbReference>
<gene>
    <name evidence="9" type="ORF">D3H65_18850</name>
</gene>
<evidence type="ECO:0000256" key="2">
    <source>
        <dbReference type="ARBA" id="ARBA00022475"/>
    </source>
</evidence>
<feature type="transmembrane region" description="Helical" evidence="6">
    <location>
        <begin position="681"/>
        <end position="703"/>
    </location>
</feature>
<reference evidence="9 10" key="1">
    <citation type="submission" date="2018-09" db="EMBL/GenBank/DDBJ databases">
        <title>Genome sequencing of strain 6GH32-13.</title>
        <authorList>
            <person name="Weon H.-Y."/>
            <person name="Heo J."/>
            <person name="Kwon S.-W."/>
        </authorList>
    </citation>
    <scope>NUCLEOTIDE SEQUENCE [LARGE SCALE GENOMIC DNA]</scope>
    <source>
        <strain evidence="9 10">5GH32-13</strain>
    </source>
</reference>
<feature type="transmembrane region" description="Helical" evidence="6">
    <location>
        <begin position="281"/>
        <end position="303"/>
    </location>
</feature>
<feature type="transmembrane region" description="Helical" evidence="6">
    <location>
        <begin position="332"/>
        <end position="354"/>
    </location>
</feature>
<name>A0A3B7MRD9_9BACT</name>
<feature type="domain" description="ABC3 transporter permease C-terminal" evidence="7">
    <location>
        <begin position="288"/>
        <end position="402"/>
    </location>
</feature>
<comment type="subcellular location">
    <subcellularLocation>
        <location evidence="1">Cell membrane</location>
        <topology evidence="1">Multi-pass membrane protein</topology>
    </subcellularLocation>
</comment>
<keyword evidence="3 6" id="KW-0812">Transmembrane</keyword>
<dbReference type="Proteomes" id="UP000263900">
    <property type="component" value="Chromosome"/>
</dbReference>
<dbReference type="OrthoDB" id="1451596at2"/>
<evidence type="ECO:0000313" key="10">
    <source>
        <dbReference type="Proteomes" id="UP000263900"/>
    </source>
</evidence>
<dbReference type="GO" id="GO:0022857">
    <property type="term" value="F:transmembrane transporter activity"/>
    <property type="evidence" value="ECO:0007669"/>
    <property type="project" value="TreeGrafter"/>
</dbReference>
<dbReference type="InterPro" id="IPR003838">
    <property type="entry name" value="ABC3_permease_C"/>
</dbReference>
<keyword evidence="4 6" id="KW-1133">Transmembrane helix</keyword>
<dbReference type="InterPro" id="IPR025857">
    <property type="entry name" value="MacB_PCD"/>
</dbReference>
<evidence type="ECO:0000313" key="9">
    <source>
        <dbReference type="EMBL" id="AXY75913.1"/>
    </source>
</evidence>
<dbReference type="InterPro" id="IPR050250">
    <property type="entry name" value="Macrolide_Exporter_MacB"/>
</dbReference>
<proteinExistence type="predicted"/>
<feature type="domain" description="ABC3 transporter permease C-terminal" evidence="7">
    <location>
        <begin position="683"/>
        <end position="791"/>
    </location>
</feature>
<dbReference type="KEGG" id="pseg:D3H65_18850"/>
<feature type="transmembrane region" description="Helical" evidence="6">
    <location>
        <begin position="20"/>
        <end position="42"/>
    </location>
</feature>
<keyword evidence="2" id="KW-1003">Cell membrane</keyword>
<feature type="transmembrane region" description="Helical" evidence="6">
    <location>
        <begin position="724"/>
        <end position="750"/>
    </location>
</feature>
<protein>
    <submittedName>
        <fullName evidence="9">ABC transporter permease</fullName>
    </submittedName>
</protein>
<evidence type="ECO:0000256" key="6">
    <source>
        <dbReference type="SAM" id="Phobius"/>
    </source>
</evidence>
<keyword evidence="10" id="KW-1185">Reference proteome</keyword>
<dbReference type="EMBL" id="CP032157">
    <property type="protein sequence ID" value="AXY75913.1"/>
    <property type="molecule type" value="Genomic_DNA"/>
</dbReference>
<feature type="transmembrane region" description="Helical" evidence="6">
    <location>
        <begin position="420"/>
        <end position="444"/>
    </location>
</feature>
<dbReference type="RefSeq" id="WP_119051794.1">
    <property type="nucleotide sequence ID" value="NZ_CP032157.1"/>
</dbReference>
<dbReference type="Pfam" id="PF12704">
    <property type="entry name" value="MacB_PCD"/>
    <property type="match status" value="2"/>
</dbReference>
<organism evidence="9 10">
    <name type="scientific">Paraflavitalea soli</name>
    <dbReference type="NCBI Taxonomy" id="2315862"/>
    <lineage>
        <taxon>Bacteria</taxon>
        <taxon>Pseudomonadati</taxon>
        <taxon>Bacteroidota</taxon>
        <taxon>Chitinophagia</taxon>
        <taxon>Chitinophagales</taxon>
        <taxon>Chitinophagaceae</taxon>
        <taxon>Paraflavitalea</taxon>
    </lineage>
</organism>
<evidence type="ECO:0000256" key="3">
    <source>
        <dbReference type="ARBA" id="ARBA00022692"/>
    </source>
</evidence>
<dbReference type="PANTHER" id="PTHR30572">
    <property type="entry name" value="MEMBRANE COMPONENT OF TRANSPORTER-RELATED"/>
    <property type="match status" value="1"/>
</dbReference>
<dbReference type="AlphaFoldDB" id="A0A3B7MRD9"/>
<evidence type="ECO:0000259" key="8">
    <source>
        <dbReference type="Pfam" id="PF12704"/>
    </source>
</evidence>
<evidence type="ECO:0000256" key="4">
    <source>
        <dbReference type="ARBA" id="ARBA00022989"/>
    </source>
</evidence>
<keyword evidence="5 6" id="KW-0472">Membrane</keyword>
<sequence length="802" mass="89032">MFKHFCRIGWRNIIRHPFYAMVSIAGLSVGIAFTLVIMAFVWNEWQVNSQLKNSTRQYIIQSKWKDANQGFELATFGPLAKALRENYPGLVANYYRFDGVTTIVSRQDKSFREKLQIGDSTLLSMYGFQLLHGDEATALHDPFSVVITTEIAQKYFGKTAVVGETITIENFAGSKHDFIVKGVLNKYGRNTVTRLTDDGNNQVFLPLTALPFFGRNMDWNNPFIVGMVELQPGIQPAQLLQPMAHLLKQNVSPQLAQGVTPYLTTLNNFYFSFNNGLIKKMLYALSGIACFILLMAIINFINMSVSRSSARMREIGVRKVLGSLKGQLTIQFLAESILLVSLSTILALFLYALTADLFTHILGKELPALHEFPLYFIGVMLVLILFVGLLAGVYPAFRLSSLPSVDSLKGKLQSVKENSWFRRSLVAFQFATAIIVFSGATIIARQVNYFFSRELGYNKDYVVSAQLPRNWSPEGVRRMETVRRDFTALPQVANATLSYEIPDGANIGNITFHKPDANAAASISSLVLTTDEYYAGAYNIPVVAGEFYSLPGNYTDSTKIVINETLALALGWSDAKQAVGKQAALQDGGGFAYTIAGVVKDYHFGSMQTAISPMAFLHVTTTNRYRYMSFRLRPGNMADVLAALQKQWAAAMPGAPFEYKFMDETLQFVYRSEIQLKQASYTATVLAIIIVLLGILGLVSLSIQKRTKEIGIRKVLGSSIQNIIMLFLKDFAPLMLIAALVACPVAWLLMKQWLSDYAYRVDITAAPFTLAIVALACLTGALILIQTIKAALVNPVKSLRTE</sequence>
<feature type="domain" description="MacB-like periplasmic core" evidence="8">
    <location>
        <begin position="22"/>
        <end position="241"/>
    </location>
</feature>
<accession>A0A3B7MRD9</accession>
<feature type="transmembrane region" description="Helical" evidence="6">
    <location>
        <begin position="374"/>
        <end position="399"/>
    </location>
</feature>
<dbReference type="GO" id="GO:0005886">
    <property type="term" value="C:plasma membrane"/>
    <property type="evidence" value="ECO:0007669"/>
    <property type="project" value="UniProtKB-SubCell"/>
</dbReference>
<evidence type="ECO:0000256" key="5">
    <source>
        <dbReference type="ARBA" id="ARBA00023136"/>
    </source>
</evidence>